<evidence type="ECO:0000256" key="1">
    <source>
        <dbReference type="SAM" id="MobiDB-lite"/>
    </source>
</evidence>
<keyword evidence="4" id="KW-1185">Reference proteome</keyword>
<dbReference type="PANTHER" id="PTHR38788:SF3">
    <property type="entry name" value="CLR5 DOMAIN-CONTAINING PROTEIN"/>
    <property type="match status" value="1"/>
</dbReference>
<feature type="region of interest" description="Disordered" evidence="1">
    <location>
        <begin position="191"/>
        <end position="223"/>
    </location>
</feature>
<gene>
    <name evidence="3" type="ORF">QQZ08_001769</name>
</gene>
<dbReference type="PANTHER" id="PTHR38788">
    <property type="entry name" value="CLR5 DOMAIN-CONTAINING PROTEIN"/>
    <property type="match status" value="1"/>
</dbReference>
<evidence type="ECO:0000313" key="4">
    <source>
        <dbReference type="Proteomes" id="UP001498421"/>
    </source>
</evidence>
<dbReference type="Pfam" id="PF14420">
    <property type="entry name" value="Clr5"/>
    <property type="match status" value="1"/>
</dbReference>
<comment type="caution">
    <text evidence="3">The sequence shown here is derived from an EMBL/GenBank/DDBJ whole genome shotgun (WGS) entry which is preliminary data.</text>
</comment>
<evidence type="ECO:0000313" key="3">
    <source>
        <dbReference type="EMBL" id="KAK7431551.1"/>
    </source>
</evidence>
<name>A0ABR1IFI0_9HYPO</name>
<protein>
    <recommendedName>
        <fullName evidence="2">Clr5 domain-containing protein</fullName>
    </recommendedName>
</protein>
<accession>A0ABR1IFI0</accession>
<feature type="compositionally biased region" description="Polar residues" evidence="1">
    <location>
        <begin position="200"/>
        <end position="217"/>
    </location>
</feature>
<dbReference type="EMBL" id="JAZAVK010000010">
    <property type="protein sequence ID" value="KAK7431551.1"/>
    <property type="molecule type" value="Genomic_DNA"/>
</dbReference>
<feature type="domain" description="Clr5" evidence="2">
    <location>
        <begin position="2"/>
        <end position="47"/>
    </location>
</feature>
<sequence length="279" mass="31292">MPVDWTACEQDVINEYVNGTKTAKETLQHIRQVHGVHATLRQFKWKFGGKKKLRADEWKVVISKIREREAEGKTSAVYLHGRRLPPDRVAREMRRYSKNCEVKNSDGIYLGVDTIDEHRLEIRDPEAPCSQLTIRASSNVPRGLTGFTMAQNLQELENPTGTTDWGIDPAFAVPVDFMDLDLSTPQLQDSPGFQIAHPQSPHNLSSLDLQRNRSSPTPCRAEMTPGAMVRTESCSSRRAQFHSPSEGPSFQIFPATSTIVAGSAEPLFPPFWDSKGMVF</sequence>
<evidence type="ECO:0000259" key="2">
    <source>
        <dbReference type="Pfam" id="PF14420"/>
    </source>
</evidence>
<organism evidence="3 4">
    <name type="scientific">Neonectria magnoliae</name>
    <dbReference type="NCBI Taxonomy" id="2732573"/>
    <lineage>
        <taxon>Eukaryota</taxon>
        <taxon>Fungi</taxon>
        <taxon>Dikarya</taxon>
        <taxon>Ascomycota</taxon>
        <taxon>Pezizomycotina</taxon>
        <taxon>Sordariomycetes</taxon>
        <taxon>Hypocreomycetidae</taxon>
        <taxon>Hypocreales</taxon>
        <taxon>Nectriaceae</taxon>
        <taxon>Neonectria</taxon>
    </lineage>
</organism>
<dbReference type="Proteomes" id="UP001498421">
    <property type="component" value="Unassembled WGS sequence"/>
</dbReference>
<reference evidence="3 4" key="1">
    <citation type="journal article" date="2025" name="Microbiol. Resour. Announc.">
        <title>Draft genome sequences for Neonectria magnoliae and Neonectria punicea, canker pathogens of Liriodendron tulipifera and Acer saccharum in West Virginia.</title>
        <authorList>
            <person name="Petronek H.M."/>
            <person name="Kasson M.T."/>
            <person name="Metheny A.M."/>
            <person name="Stauder C.M."/>
            <person name="Lovett B."/>
            <person name="Lynch S.C."/>
            <person name="Garnas J.R."/>
            <person name="Kasson L.R."/>
            <person name="Stajich J.E."/>
        </authorList>
    </citation>
    <scope>NUCLEOTIDE SEQUENCE [LARGE SCALE GENOMIC DNA]</scope>
    <source>
        <strain evidence="3 4">NRRL 64651</strain>
    </source>
</reference>
<dbReference type="InterPro" id="IPR025676">
    <property type="entry name" value="Clr5_dom"/>
</dbReference>
<proteinExistence type="predicted"/>